<dbReference type="EMBL" id="JACGWN010000004">
    <property type="protein sequence ID" value="KAL0451569.1"/>
    <property type="molecule type" value="Genomic_DNA"/>
</dbReference>
<comment type="caution">
    <text evidence="1">The sequence shown here is derived from an EMBL/GenBank/DDBJ whole genome shotgun (WGS) entry which is preliminary data.</text>
</comment>
<proteinExistence type="predicted"/>
<organism evidence="1">
    <name type="scientific">Sesamum latifolium</name>
    <dbReference type="NCBI Taxonomy" id="2727402"/>
    <lineage>
        <taxon>Eukaryota</taxon>
        <taxon>Viridiplantae</taxon>
        <taxon>Streptophyta</taxon>
        <taxon>Embryophyta</taxon>
        <taxon>Tracheophyta</taxon>
        <taxon>Spermatophyta</taxon>
        <taxon>Magnoliopsida</taxon>
        <taxon>eudicotyledons</taxon>
        <taxon>Gunneridae</taxon>
        <taxon>Pentapetalae</taxon>
        <taxon>asterids</taxon>
        <taxon>lamiids</taxon>
        <taxon>Lamiales</taxon>
        <taxon>Pedaliaceae</taxon>
        <taxon>Sesamum</taxon>
    </lineage>
</organism>
<sequence length="67" mass="7391">MRAFGPLLEWAFEVVSLGLGLLRSEASSTNGLGWGLLGRIYHSVPPTLRRRNVSRILLRVGVAFARV</sequence>
<name>A0AAW2XCQ8_9LAMI</name>
<evidence type="ECO:0008006" key="2">
    <source>
        <dbReference type="Google" id="ProtNLM"/>
    </source>
</evidence>
<reference evidence="1" key="1">
    <citation type="submission" date="2020-06" db="EMBL/GenBank/DDBJ databases">
        <authorList>
            <person name="Li T."/>
            <person name="Hu X."/>
            <person name="Zhang T."/>
            <person name="Song X."/>
            <person name="Zhang H."/>
            <person name="Dai N."/>
            <person name="Sheng W."/>
            <person name="Hou X."/>
            <person name="Wei L."/>
        </authorList>
    </citation>
    <scope>NUCLEOTIDE SEQUENCE</scope>
    <source>
        <strain evidence="1">KEN1</strain>
        <tissue evidence="1">Leaf</tissue>
    </source>
</reference>
<accession>A0AAW2XCQ8</accession>
<reference evidence="1" key="2">
    <citation type="journal article" date="2024" name="Plant">
        <title>Genomic evolution and insights into agronomic trait innovations of Sesamum species.</title>
        <authorList>
            <person name="Miao H."/>
            <person name="Wang L."/>
            <person name="Qu L."/>
            <person name="Liu H."/>
            <person name="Sun Y."/>
            <person name="Le M."/>
            <person name="Wang Q."/>
            <person name="Wei S."/>
            <person name="Zheng Y."/>
            <person name="Lin W."/>
            <person name="Duan Y."/>
            <person name="Cao H."/>
            <person name="Xiong S."/>
            <person name="Wang X."/>
            <person name="Wei L."/>
            <person name="Li C."/>
            <person name="Ma Q."/>
            <person name="Ju M."/>
            <person name="Zhao R."/>
            <person name="Li G."/>
            <person name="Mu C."/>
            <person name="Tian Q."/>
            <person name="Mei H."/>
            <person name="Zhang T."/>
            <person name="Gao T."/>
            <person name="Zhang H."/>
        </authorList>
    </citation>
    <scope>NUCLEOTIDE SEQUENCE</scope>
    <source>
        <strain evidence="1">KEN1</strain>
    </source>
</reference>
<evidence type="ECO:0000313" key="1">
    <source>
        <dbReference type="EMBL" id="KAL0451569.1"/>
    </source>
</evidence>
<gene>
    <name evidence="1" type="ORF">Slati_1135000</name>
</gene>
<dbReference type="AlphaFoldDB" id="A0AAW2XCQ8"/>
<protein>
    <recommendedName>
        <fullName evidence="2">Secreted protein</fullName>
    </recommendedName>
</protein>